<dbReference type="Proteomes" id="UP001359559">
    <property type="component" value="Unassembled WGS sequence"/>
</dbReference>
<dbReference type="Gene3D" id="3.30.559.10">
    <property type="entry name" value="Chloramphenicol acetyltransferase-like domain"/>
    <property type="match status" value="2"/>
</dbReference>
<evidence type="ECO:0000313" key="4">
    <source>
        <dbReference type="EMBL" id="KAK7265290.1"/>
    </source>
</evidence>
<dbReference type="Pfam" id="PF02458">
    <property type="entry name" value="Transferase"/>
    <property type="match status" value="1"/>
</dbReference>
<dbReference type="EMBL" id="JAYKXN010000008">
    <property type="protein sequence ID" value="KAK7265290.1"/>
    <property type="molecule type" value="Genomic_DNA"/>
</dbReference>
<keyword evidence="1" id="KW-0808">Transferase</keyword>
<dbReference type="InterPro" id="IPR023213">
    <property type="entry name" value="CAT-like_dom_sf"/>
</dbReference>
<feature type="compositionally biased region" description="Low complexity" evidence="3">
    <location>
        <begin position="1"/>
        <end position="12"/>
    </location>
</feature>
<dbReference type="GO" id="GO:0016747">
    <property type="term" value="F:acyltransferase activity, transferring groups other than amino-acyl groups"/>
    <property type="evidence" value="ECO:0007669"/>
    <property type="project" value="UniProtKB-ARBA"/>
</dbReference>
<evidence type="ECO:0000256" key="3">
    <source>
        <dbReference type="SAM" id="MobiDB-lite"/>
    </source>
</evidence>
<feature type="region of interest" description="Disordered" evidence="3">
    <location>
        <begin position="1"/>
        <end position="26"/>
    </location>
</feature>
<evidence type="ECO:0000256" key="1">
    <source>
        <dbReference type="ARBA" id="ARBA00022679"/>
    </source>
</evidence>
<sequence>MASNSQNHNKNNIKIHEHCKVPPPSSTPTSSLPLTFFDTLWVRFHPVERIFFYSLQTPLSDPSHFFRKVLPDLKTSLSLTLQHFSPLAGNIVWPSDSSKPIIQYNPGDAVSVFIAESDTDFDHVLDNSPKEAENSRLLLPHLESSDSLASVLSLQITLFPNRGFCIGIATHHAVFDGKSSTLFIKAWASLCQSLTNGESLLPSSTLVSKFEPFLDRSVIKDPSEMGLNSTPSWTELMMELFPGESTEKRCLKILPFHPKLEDKVRATFLLTRGDLEKIKKRVLSKWDIVEQERNHSSKPPNLSSFVLACAHTLVCIAKAIHGIEKDKEKFGFAFTVDCRSRLEPPIPDNYFGNCVWGLFVDTEPLDFIKEEGLVIVAKSIHSTIKMMDEKGIFHRYDMLNRFIDMAKDGVQIMGVAGSNRFGVYGIDFGWGRPSKVEITSVDRSLGIGLAEGRDGGGGIEVGIVLNKRVMDLFDTLFRRGLCDAK</sequence>
<comment type="caution">
    <text evidence="4">The sequence shown here is derived from an EMBL/GenBank/DDBJ whole genome shotgun (WGS) entry which is preliminary data.</text>
</comment>
<dbReference type="AlphaFoldDB" id="A0AAN9F145"/>
<dbReference type="InterPro" id="IPR051504">
    <property type="entry name" value="Plant_metabolite_acyltrans"/>
</dbReference>
<protein>
    <submittedName>
        <fullName evidence="4">Uncharacterized protein</fullName>
    </submittedName>
</protein>
<dbReference type="PANTHER" id="PTHR31625">
    <property type="match status" value="1"/>
</dbReference>
<keyword evidence="5" id="KW-1185">Reference proteome</keyword>
<accession>A0AAN9F145</accession>
<proteinExistence type="predicted"/>
<reference evidence="4 5" key="1">
    <citation type="submission" date="2024-01" db="EMBL/GenBank/DDBJ databases">
        <title>The genomes of 5 underutilized Papilionoideae crops provide insights into root nodulation and disease resistance.</title>
        <authorList>
            <person name="Yuan L."/>
        </authorList>
    </citation>
    <scope>NUCLEOTIDE SEQUENCE [LARGE SCALE GENOMIC DNA]</scope>
    <source>
        <strain evidence="4">LY-2023</strain>
        <tissue evidence="4">Leaf</tissue>
    </source>
</reference>
<name>A0AAN9F145_CLITE</name>
<gene>
    <name evidence="4" type="ORF">RJT34_32908</name>
</gene>
<evidence type="ECO:0000313" key="5">
    <source>
        <dbReference type="Proteomes" id="UP001359559"/>
    </source>
</evidence>
<evidence type="ECO:0000256" key="2">
    <source>
        <dbReference type="ARBA" id="ARBA00023315"/>
    </source>
</evidence>
<organism evidence="4 5">
    <name type="scientific">Clitoria ternatea</name>
    <name type="common">Butterfly pea</name>
    <dbReference type="NCBI Taxonomy" id="43366"/>
    <lineage>
        <taxon>Eukaryota</taxon>
        <taxon>Viridiplantae</taxon>
        <taxon>Streptophyta</taxon>
        <taxon>Embryophyta</taxon>
        <taxon>Tracheophyta</taxon>
        <taxon>Spermatophyta</taxon>
        <taxon>Magnoliopsida</taxon>
        <taxon>eudicotyledons</taxon>
        <taxon>Gunneridae</taxon>
        <taxon>Pentapetalae</taxon>
        <taxon>rosids</taxon>
        <taxon>fabids</taxon>
        <taxon>Fabales</taxon>
        <taxon>Fabaceae</taxon>
        <taxon>Papilionoideae</taxon>
        <taxon>50 kb inversion clade</taxon>
        <taxon>NPAAA clade</taxon>
        <taxon>indigoferoid/millettioid clade</taxon>
        <taxon>Phaseoleae</taxon>
        <taxon>Clitoria</taxon>
    </lineage>
</organism>
<dbReference type="SUPFAM" id="SSF52777">
    <property type="entry name" value="CoA-dependent acyltransferases"/>
    <property type="match status" value="2"/>
</dbReference>
<keyword evidence="2" id="KW-0012">Acyltransferase</keyword>